<comment type="cofactor">
    <cofactor evidence="1">
        <name>heme</name>
        <dbReference type="ChEBI" id="CHEBI:30413"/>
    </cofactor>
</comment>
<dbReference type="RefSeq" id="WP_283716858.1">
    <property type="nucleotide sequence ID" value="NZ_JASJND010000007.1"/>
</dbReference>
<evidence type="ECO:0000256" key="13">
    <source>
        <dbReference type="ARBA" id="ARBA00029351"/>
    </source>
</evidence>
<dbReference type="Gene3D" id="1.20.810.10">
    <property type="entry name" value="Cytochrome Bc1 Complex, Chain C"/>
    <property type="match status" value="1"/>
</dbReference>
<feature type="transmembrane region" description="Helical" evidence="16">
    <location>
        <begin position="392"/>
        <end position="417"/>
    </location>
</feature>
<evidence type="ECO:0000256" key="11">
    <source>
        <dbReference type="ARBA" id="ARBA00023004"/>
    </source>
</evidence>
<feature type="transmembrane region" description="Helical" evidence="16">
    <location>
        <begin position="423"/>
        <end position="443"/>
    </location>
</feature>
<evidence type="ECO:0000256" key="15">
    <source>
        <dbReference type="SAM" id="MobiDB-lite"/>
    </source>
</evidence>
<feature type="domain" description="Cytochrome b/b6 N-terminal region profile" evidence="17">
    <location>
        <begin position="28"/>
        <end position="254"/>
    </location>
</feature>
<gene>
    <name evidence="19" type="ORF">QNI14_11995</name>
</gene>
<evidence type="ECO:0000256" key="6">
    <source>
        <dbReference type="ARBA" id="ARBA00022617"/>
    </source>
</evidence>
<organism evidence="19 20">
    <name type="scientific">Microbacterium dauci</name>
    <dbReference type="NCBI Taxonomy" id="3048008"/>
    <lineage>
        <taxon>Bacteria</taxon>
        <taxon>Bacillati</taxon>
        <taxon>Actinomycetota</taxon>
        <taxon>Actinomycetes</taxon>
        <taxon>Micrococcales</taxon>
        <taxon>Microbacteriaceae</taxon>
        <taxon>Microbacterium</taxon>
    </lineage>
</organism>
<feature type="transmembrane region" description="Helical" evidence="16">
    <location>
        <begin position="278"/>
        <end position="300"/>
    </location>
</feature>
<comment type="catalytic activity">
    <reaction evidence="13">
        <text>a quinol + 2 Fe(III)-[cytochrome c](out) = a quinone + 2 Fe(II)-[cytochrome c](out) + 2 H(+)(out)</text>
        <dbReference type="Rhea" id="RHEA:11484"/>
        <dbReference type="Rhea" id="RHEA-COMP:10350"/>
        <dbReference type="Rhea" id="RHEA-COMP:14399"/>
        <dbReference type="ChEBI" id="CHEBI:15378"/>
        <dbReference type="ChEBI" id="CHEBI:24646"/>
        <dbReference type="ChEBI" id="CHEBI:29033"/>
        <dbReference type="ChEBI" id="CHEBI:29034"/>
        <dbReference type="ChEBI" id="CHEBI:132124"/>
        <dbReference type="EC" id="7.1.1.8"/>
    </reaction>
</comment>
<keyword evidence="7 16" id="KW-0812">Transmembrane</keyword>
<evidence type="ECO:0000259" key="18">
    <source>
        <dbReference type="PROSITE" id="PS51003"/>
    </source>
</evidence>
<feature type="region of interest" description="Disordered" evidence="15">
    <location>
        <begin position="566"/>
        <end position="614"/>
    </location>
</feature>
<evidence type="ECO:0000256" key="5">
    <source>
        <dbReference type="ARBA" id="ARBA00022448"/>
    </source>
</evidence>
<feature type="transmembrane region" description="Helical" evidence="16">
    <location>
        <begin position="61"/>
        <end position="80"/>
    </location>
</feature>
<evidence type="ECO:0000259" key="17">
    <source>
        <dbReference type="PROSITE" id="PS51002"/>
    </source>
</evidence>
<comment type="subcellular location">
    <subcellularLocation>
        <location evidence="2">Membrane</location>
        <topology evidence="2">Multi-pass membrane protein</topology>
    </subcellularLocation>
</comment>
<feature type="domain" description="Cytochrome b/b6 C-terminal region profile" evidence="18">
    <location>
        <begin position="255"/>
        <end position="449"/>
    </location>
</feature>
<sequence>MSTATETAPAAAAKPADKPLGGRFVGATANYLDERTSISGLVKELGRKIFPDHWSFMLGEIALWSFVVVFLSGTFLTFFFEASMAPTHYNGAYLPLRGIEMSAALESTLAISFDLRGGLLVRQMHHWAALLFVASIGVHMLRIFFTGAFRKPRELNWVVGFILFILAMAEGFTGYSLPDDLLSGNGLRIIDGMIKAFPLIGTWTSYLLFGGEFPGMAIVGRLYTLHILLLPLILIGLLVVHLMLMIINKHTQYAGPGRTNDNVVGYPMVPIYMSKMGGFLFITFGVIVLIASLFTINPIWNYGPYDPSPVSAGTQPDWYIGFADGALRLAPSNLDFVIFDHTLSLGILIPVLVLGLFIVLVAVYPFIEAWITGDKREHHIAQRPRHAPTRTAIGVAGVIFYAVLWAAASSDIIATHFSLTMEGVIHTLQALLIIGPVIGYFVAKRIAIALQKKDREIALHGYESGRIVRLPGGEYIEVHQPVDAYERVKLIDFEINEPLVVRPNDQGRIPWHQHLRSSLSRWFFEDRLSPVTQSEIDAAVAHQHHELDHIAEEEAAEIQGAHERAGVPDAPLHPIEDGHNPETANRPSNIIVPDDAPKSTKKPRKPKGDADSAE</sequence>
<evidence type="ECO:0000256" key="8">
    <source>
        <dbReference type="ARBA" id="ARBA00022723"/>
    </source>
</evidence>
<dbReference type="Pfam" id="PF13631">
    <property type="entry name" value="Cytochrom_B_N_2"/>
    <property type="match status" value="1"/>
</dbReference>
<proteinExistence type="predicted"/>
<evidence type="ECO:0000313" key="19">
    <source>
        <dbReference type="EMBL" id="MDJ1115172.1"/>
    </source>
</evidence>
<evidence type="ECO:0000256" key="9">
    <source>
        <dbReference type="ARBA" id="ARBA00022982"/>
    </source>
</evidence>
<evidence type="ECO:0000256" key="1">
    <source>
        <dbReference type="ARBA" id="ARBA00001971"/>
    </source>
</evidence>
<evidence type="ECO:0000256" key="10">
    <source>
        <dbReference type="ARBA" id="ARBA00022989"/>
    </source>
</evidence>
<feature type="transmembrane region" description="Helical" evidence="16">
    <location>
        <begin position="157"/>
        <end position="177"/>
    </location>
</feature>
<feature type="transmembrane region" description="Helical" evidence="16">
    <location>
        <begin position="347"/>
        <end position="371"/>
    </location>
</feature>
<dbReference type="InterPro" id="IPR005797">
    <property type="entry name" value="Cyt_b/b6_N"/>
</dbReference>
<dbReference type="SUPFAM" id="SSF81342">
    <property type="entry name" value="Transmembrane di-heme cytochromes"/>
    <property type="match status" value="1"/>
</dbReference>
<keyword evidence="11" id="KW-0408">Iron</keyword>
<keyword evidence="20" id="KW-1185">Reference proteome</keyword>
<keyword evidence="10 16" id="KW-1133">Transmembrane helix</keyword>
<feature type="transmembrane region" description="Helical" evidence="16">
    <location>
        <begin position="223"/>
        <end position="247"/>
    </location>
</feature>
<evidence type="ECO:0000256" key="3">
    <source>
        <dbReference type="ARBA" id="ARBA00012951"/>
    </source>
</evidence>
<keyword evidence="6" id="KW-0349">Heme</keyword>
<dbReference type="Proteomes" id="UP001321481">
    <property type="component" value="Unassembled WGS sequence"/>
</dbReference>
<keyword evidence="9" id="KW-0249">Electron transport</keyword>
<dbReference type="InterPro" id="IPR005798">
    <property type="entry name" value="Cyt_b/b6_C"/>
</dbReference>
<evidence type="ECO:0000256" key="4">
    <source>
        <dbReference type="ARBA" id="ARBA00016116"/>
    </source>
</evidence>
<protein>
    <recommendedName>
        <fullName evidence="4">Cytochrome bc1 complex cytochrome b subunit</fullName>
        <ecNumber evidence="3">7.1.1.8</ecNumber>
    </recommendedName>
    <alternativeName>
        <fullName evidence="14">Cytochrome bc1 reductase complex subunit QcrB</fullName>
    </alternativeName>
</protein>
<dbReference type="InterPro" id="IPR027387">
    <property type="entry name" value="Cytb/b6-like_sf"/>
</dbReference>
<keyword evidence="12 16" id="KW-0472">Membrane</keyword>
<keyword evidence="5" id="KW-0813">Transport</keyword>
<name>A0ABT6ZHP5_9MICO</name>
<evidence type="ECO:0000256" key="2">
    <source>
        <dbReference type="ARBA" id="ARBA00004141"/>
    </source>
</evidence>
<dbReference type="PROSITE" id="PS51002">
    <property type="entry name" value="CYTB_NTER"/>
    <property type="match status" value="1"/>
</dbReference>
<comment type="caution">
    <text evidence="19">The sequence shown here is derived from an EMBL/GenBank/DDBJ whole genome shotgun (WGS) entry which is preliminary data.</text>
</comment>
<evidence type="ECO:0000256" key="16">
    <source>
        <dbReference type="SAM" id="Phobius"/>
    </source>
</evidence>
<reference evidence="19 20" key="1">
    <citation type="submission" date="2023-05" db="EMBL/GenBank/DDBJ databases">
        <title>Microbacterium dauci sp.nov., Isolated from Carrot Rhizosphere Soil.</title>
        <authorList>
            <person name="Xiao Z."/>
            <person name="Zheng J."/>
        </authorList>
    </citation>
    <scope>NUCLEOTIDE SEQUENCE [LARGE SCALE GENOMIC DNA]</scope>
    <source>
        <strain evidence="19 20">LX3-4</strain>
    </source>
</reference>
<dbReference type="PANTHER" id="PTHR19271">
    <property type="entry name" value="CYTOCHROME B"/>
    <property type="match status" value="1"/>
</dbReference>
<evidence type="ECO:0000256" key="14">
    <source>
        <dbReference type="ARBA" id="ARBA00029568"/>
    </source>
</evidence>
<dbReference type="InterPro" id="IPR016174">
    <property type="entry name" value="Di-haem_cyt_TM"/>
</dbReference>
<dbReference type="EMBL" id="JASJND010000007">
    <property type="protein sequence ID" value="MDJ1115172.1"/>
    <property type="molecule type" value="Genomic_DNA"/>
</dbReference>
<dbReference type="EC" id="7.1.1.8" evidence="3"/>
<keyword evidence="8" id="KW-0479">Metal-binding</keyword>
<evidence type="ECO:0000256" key="12">
    <source>
        <dbReference type="ARBA" id="ARBA00023136"/>
    </source>
</evidence>
<feature type="transmembrane region" description="Helical" evidence="16">
    <location>
        <begin position="125"/>
        <end position="145"/>
    </location>
</feature>
<evidence type="ECO:0000256" key="7">
    <source>
        <dbReference type="ARBA" id="ARBA00022692"/>
    </source>
</evidence>
<accession>A0ABT6ZHP5</accession>
<dbReference type="PROSITE" id="PS51003">
    <property type="entry name" value="CYTB_CTER"/>
    <property type="match status" value="1"/>
</dbReference>
<evidence type="ECO:0000313" key="20">
    <source>
        <dbReference type="Proteomes" id="UP001321481"/>
    </source>
</evidence>
<dbReference type="PANTHER" id="PTHR19271:SF16">
    <property type="entry name" value="CYTOCHROME B"/>
    <property type="match status" value="1"/>
</dbReference>